<dbReference type="SUPFAM" id="SSF81321">
    <property type="entry name" value="Family A G protein-coupled receptor-like"/>
    <property type="match status" value="1"/>
</dbReference>
<protein>
    <recommendedName>
        <fullName evidence="10">G-protein coupled receptors family 1 profile domain-containing protein</fullName>
    </recommendedName>
</protein>
<dbReference type="InterPro" id="IPR000276">
    <property type="entry name" value="GPCR_Rhodpsn"/>
</dbReference>
<dbReference type="PRINTS" id="PR00237">
    <property type="entry name" value="GPCRRHODOPSN"/>
</dbReference>
<accession>A0ABN9HNA4</accession>
<evidence type="ECO:0000256" key="5">
    <source>
        <dbReference type="ARBA" id="ARBA00022725"/>
    </source>
</evidence>
<comment type="caution">
    <text evidence="11">The sequence shown here is derived from an EMBL/GenBank/DDBJ whole genome shotgun (WGS) entry which is preliminary data.</text>
</comment>
<dbReference type="CDD" id="cd13954">
    <property type="entry name" value="7tmA_OR"/>
    <property type="match status" value="1"/>
</dbReference>
<keyword evidence="4 9" id="KW-0812">Transmembrane</keyword>
<evidence type="ECO:0000256" key="1">
    <source>
        <dbReference type="ARBA" id="ARBA00004651"/>
    </source>
</evidence>
<evidence type="ECO:0000256" key="7">
    <source>
        <dbReference type="ARBA" id="ARBA00023136"/>
    </source>
</evidence>
<feature type="transmembrane region" description="Helical" evidence="9">
    <location>
        <begin position="226"/>
        <end position="248"/>
    </location>
</feature>
<organism evidence="11 12">
    <name type="scientific">Staurois parvus</name>
    <dbReference type="NCBI Taxonomy" id="386267"/>
    <lineage>
        <taxon>Eukaryota</taxon>
        <taxon>Metazoa</taxon>
        <taxon>Chordata</taxon>
        <taxon>Craniata</taxon>
        <taxon>Vertebrata</taxon>
        <taxon>Euteleostomi</taxon>
        <taxon>Amphibia</taxon>
        <taxon>Batrachia</taxon>
        <taxon>Anura</taxon>
        <taxon>Neobatrachia</taxon>
        <taxon>Ranoidea</taxon>
        <taxon>Ranidae</taxon>
        <taxon>Staurois</taxon>
    </lineage>
</organism>
<feature type="domain" description="G-protein coupled receptors family 1 profile" evidence="10">
    <location>
        <begin position="29"/>
        <end position="275"/>
    </location>
</feature>
<dbReference type="SMART" id="SM01381">
    <property type="entry name" value="7TM_GPCR_Srsx"/>
    <property type="match status" value="1"/>
</dbReference>
<keyword evidence="7 9" id="KW-0472">Membrane</keyword>
<dbReference type="InterPro" id="IPR000725">
    <property type="entry name" value="Olfact_rcpt"/>
</dbReference>
<evidence type="ECO:0000259" key="10">
    <source>
        <dbReference type="PROSITE" id="PS50262"/>
    </source>
</evidence>
<feature type="transmembrane region" description="Helical" evidence="9">
    <location>
        <begin position="128"/>
        <end position="150"/>
    </location>
</feature>
<comment type="subcellular location">
    <subcellularLocation>
        <location evidence="1">Cell membrane</location>
        <topology evidence="1">Multi-pass membrane protein</topology>
    </subcellularLocation>
</comment>
<dbReference type="Gene3D" id="1.20.1070.10">
    <property type="entry name" value="Rhodopsin 7-helix transmembrane proteins"/>
    <property type="match status" value="1"/>
</dbReference>
<keyword evidence="8" id="KW-0807">Transducer</keyword>
<name>A0ABN9HNA4_9NEOB</name>
<dbReference type="PROSITE" id="PS50262">
    <property type="entry name" value="G_PROTEIN_RECEP_F1_2"/>
    <property type="match status" value="1"/>
</dbReference>
<dbReference type="InterPro" id="IPR017452">
    <property type="entry name" value="GPCR_Rhodpsn_7TM"/>
</dbReference>
<evidence type="ECO:0000256" key="6">
    <source>
        <dbReference type="ARBA" id="ARBA00022989"/>
    </source>
</evidence>
<evidence type="ECO:0000256" key="2">
    <source>
        <dbReference type="ARBA" id="ARBA00022475"/>
    </source>
</evidence>
<keyword evidence="2" id="KW-1003">Cell membrane</keyword>
<evidence type="ECO:0000313" key="12">
    <source>
        <dbReference type="Proteomes" id="UP001162483"/>
    </source>
</evidence>
<keyword evidence="12" id="KW-1185">Reference proteome</keyword>
<keyword evidence="3" id="KW-0716">Sensory transduction</keyword>
<keyword evidence="6 9" id="KW-1133">Transmembrane helix</keyword>
<evidence type="ECO:0000256" key="4">
    <source>
        <dbReference type="ARBA" id="ARBA00022692"/>
    </source>
</evidence>
<feature type="transmembrane region" description="Helical" evidence="9">
    <location>
        <begin position="16"/>
        <end position="36"/>
    </location>
</feature>
<evidence type="ECO:0000256" key="9">
    <source>
        <dbReference type="SAM" id="Phobius"/>
    </source>
</evidence>
<proteinExistence type="predicted"/>
<feature type="transmembrane region" description="Helical" evidence="9">
    <location>
        <begin position="260"/>
        <end position="277"/>
    </location>
</feature>
<dbReference type="PRINTS" id="PR00245">
    <property type="entry name" value="OLFACTORYR"/>
</dbReference>
<feature type="transmembrane region" description="Helical" evidence="9">
    <location>
        <begin position="48"/>
        <end position="66"/>
    </location>
</feature>
<dbReference type="Proteomes" id="UP001162483">
    <property type="component" value="Unassembled WGS sequence"/>
</dbReference>
<feature type="transmembrane region" description="Helical" evidence="9">
    <location>
        <begin position="86"/>
        <end position="108"/>
    </location>
</feature>
<reference evidence="11" key="1">
    <citation type="submission" date="2023-05" db="EMBL/GenBank/DDBJ databases">
        <authorList>
            <person name="Stuckert A."/>
        </authorList>
    </citation>
    <scope>NUCLEOTIDE SEQUENCE</scope>
</reference>
<dbReference type="PANTHER" id="PTHR26453">
    <property type="entry name" value="OLFACTORY RECEPTOR"/>
    <property type="match status" value="1"/>
</dbReference>
<evidence type="ECO:0000256" key="8">
    <source>
        <dbReference type="ARBA" id="ARBA00023224"/>
    </source>
</evidence>
<keyword evidence="5" id="KW-0552">Olfaction</keyword>
<dbReference type="Pfam" id="PF13853">
    <property type="entry name" value="7tm_4"/>
    <property type="match status" value="1"/>
</dbReference>
<gene>
    <name evidence="11" type="ORF">SPARVUS_LOCUS16271744</name>
</gene>
<evidence type="ECO:0000313" key="11">
    <source>
        <dbReference type="EMBL" id="CAI9622307.1"/>
    </source>
</evidence>
<sequence>MVQEFILIAFSEFPHLQVLLSVFIICVIGNIIIIILIRIDPLLHTPMYLFISAFAVLEIIFVTVTLPKLLDNLISGNKSMSVLGCFTQMFVFSGLGITESYLLVVMAFDRNLAINNPLHYSSIMKKELCFKLAVLPWIGGFTISILTTLFTACLKFCGPNQINHFFCDVGQLQNLACSDLFVSKVTVFLSAVFSIVISFIIIIALYAHIINTILKIKGAEGKQKAFSTCSSHFTVASLFYGAGLVVYIRPTGGENDKFLALIYTVLTPLLNPFIYTLRNSDVKTAVNNLILKKINVFKHP</sequence>
<evidence type="ECO:0000256" key="3">
    <source>
        <dbReference type="ARBA" id="ARBA00022606"/>
    </source>
</evidence>
<dbReference type="EMBL" id="CATNWA010021339">
    <property type="protein sequence ID" value="CAI9622307.1"/>
    <property type="molecule type" value="Genomic_DNA"/>
</dbReference>
<feature type="transmembrane region" description="Helical" evidence="9">
    <location>
        <begin position="188"/>
        <end position="214"/>
    </location>
</feature>